<dbReference type="InterPro" id="IPR011989">
    <property type="entry name" value="ARM-like"/>
</dbReference>
<dbReference type="PANTHER" id="PTHR46043">
    <property type="entry name" value="ARM REPEAT SUPERFAMILY PROTEIN"/>
    <property type="match status" value="1"/>
</dbReference>
<evidence type="ECO:0000256" key="2">
    <source>
        <dbReference type="ARBA" id="ARBA00022771"/>
    </source>
</evidence>
<dbReference type="GO" id="GO:0008270">
    <property type="term" value="F:zinc ion binding"/>
    <property type="evidence" value="ECO:0007669"/>
    <property type="project" value="UniProtKB-KW"/>
</dbReference>
<evidence type="ECO:0000256" key="1">
    <source>
        <dbReference type="ARBA" id="ARBA00022723"/>
    </source>
</evidence>
<accession>A0A2V0PFB7</accession>
<dbReference type="PROSITE" id="PS50865">
    <property type="entry name" value="ZF_MYND_2"/>
    <property type="match status" value="1"/>
</dbReference>
<dbReference type="InParanoid" id="A0A2V0PFB7"/>
<dbReference type="InterPro" id="IPR016024">
    <property type="entry name" value="ARM-type_fold"/>
</dbReference>
<evidence type="ECO:0000313" key="7">
    <source>
        <dbReference type="Proteomes" id="UP000247498"/>
    </source>
</evidence>
<protein>
    <recommendedName>
        <fullName evidence="5">MYND-type domain-containing protein</fullName>
    </recommendedName>
</protein>
<dbReference type="Gene3D" id="1.25.10.10">
    <property type="entry name" value="Leucine-rich Repeat Variant"/>
    <property type="match status" value="4"/>
</dbReference>
<evidence type="ECO:0000313" key="6">
    <source>
        <dbReference type="EMBL" id="GBF96580.1"/>
    </source>
</evidence>
<evidence type="ECO:0000256" key="3">
    <source>
        <dbReference type="ARBA" id="ARBA00022833"/>
    </source>
</evidence>
<dbReference type="SUPFAM" id="SSF48371">
    <property type="entry name" value="ARM repeat"/>
    <property type="match status" value="2"/>
</dbReference>
<proteinExistence type="predicted"/>
<evidence type="ECO:0000256" key="4">
    <source>
        <dbReference type="PROSITE-ProRule" id="PRU00134"/>
    </source>
</evidence>
<dbReference type="EMBL" id="BDRX01000082">
    <property type="protein sequence ID" value="GBF96580.1"/>
    <property type="molecule type" value="Genomic_DNA"/>
</dbReference>
<dbReference type="Pfam" id="PF01753">
    <property type="entry name" value="zf-MYND"/>
    <property type="match status" value="1"/>
</dbReference>
<gene>
    <name evidence="6" type="ORF">Rsub_09163</name>
</gene>
<dbReference type="Proteomes" id="UP000247498">
    <property type="component" value="Unassembled WGS sequence"/>
</dbReference>
<evidence type="ECO:0000259" key="5">
    <source>
        <dbReference type="PROSITE" id="PS50865"/>
    </source>
</evidence>
<organism evidence="6 7">
    <name type="scientific">Raphidocelis subcapitata</name>
    <dbReference type="NCBI Taxonomy" id="307507"/>
    <lineage>
        <taxon>Eukaryota</taxon>
        <taxon>Viridiplantae</taxon>
        <taxon>Chlorophyta</taxon>
        <taxon>core chlorophytes</taxon>
        <taxon>Chlorophyceae</taxon>
        <taxon>CS clade</taxon>
        <taxon>Sphaeropleales</taxon>
        <taxon>Selenastraceae</taxon>
        <taxon>Raphidocelis</taxon>
    </lineage>
</organism>
<keyword evidence="7" id="KW-1185">Reference proteome</keyword>
<keyword evidence="2 4" id="KW-0863">Zinc-finger</keyword>
<keyword evidence="1" id="KW-0479">Metal-binding</keyword>
<dbReference type="InterPro" id="IPR002893">
    <property type="entry name" value="Znf_MYND"/>
</dbReference>
<comment type="caution">
    <text evidence="6">The sequence shown here is derived from an EMBL/GenBank/DDBJ whole genome shotgun (WGS) entry which is preliminary data.</text>
</comment>
<sequence length="833" mass="82952">MASLARLLSELRSSSPSEQERAADEICELADSPDGARLVAEVIPALLSVLQTQTWAERLGAPGADRARVVAAAAEALQKIATHQPRLVADAPGALPALVAALEAATRRGPEGPAEFALSAVTVRMCLLDTEHTRRFAAVPRALPALMPILLRGDGSAAVNAAAAVMSIAGSTPELAARVAETEGALPAFCALLSSPQPSAVCNAASGLAKIASASAELARRVGNNALRPLIAVLAHDYDRAAANAAAAIGTIARADSEHARMAAVAGALPLLRGLVQRCGVEGEPAMNATMAIGGIAAANGENAGRVSTDPAMLRALGPGALRSSNPETVASAAWALASVACQGGEHARRVAELPGLVPLLLAALRLPVDDAVVNAAAILSYISRDHADTVARAPGAVPALAALLDGRCARAVGPAVQALATLSGAGQTAAIAEAGGALTRLLALVNGGGGAAALQASIILFDAATRAGPASLRLLNTPGALEALVSALGPAIATSEFDIAANVSQSLAVLVQLDASVAPRIMPLPALLPALAAALACSNARVAWNGTMLAGAMAFADTACARRLAEEQSVVAGLAAAVVDPKHTMPGAAGNALTALMHLACAGPEAAARTAAAEGVVPALATTLRDRAAPADHRQKAAALLHTFLTTSRELALQVCDAPGGALHALAIAAAEEDGPLHVIAQVVLVEVAERGGAAAVAAALSGLLPPAAEGGPAAAEVAADLLAQPPLAMPATAIAALARAGGAAARLQARRAALEALLAAAPAEAAARPKVCAACHKQAGAGVKLRPCGDCQQDSPVGRTLYCGSACQKKDWHRHRAFCRAVKAARATACG</sequence>
<dbReference type="AlphaFoldDB" id="A0A2V0PFB7"/>
<name>A0A2V0PFB7_9CHLO</name>
<keyword evidence="3" id="KW-0862">Zinc</keyword>
<reference evidence="6 7" key="1">
    <citation type="journal article" date="2018" name="Sci. Rep.">
        <title>Raphidocelis subcapitata (=Pseudokirchneriella subcapitata) provides an insight into genome evolution and environmental adaptations in the Sphaeropleales.</title>
        <authorList>
            <person name="Suzuki S."/>
            <person name="Yamaguchi H."/>
            <person name="Nakajima N."/>
            <person name="Kawachi M."/>
        </authorList>
    </citation>
    <scope>NUCLEOTIDE SEQUENCE [LARGE SCALE GENOMIC DNA]</scope>
    <source>
        <strain evidence="6 7">NIES-35</strain>
    </source>
</reference>
<dbReference type="SMART" id="SM00185">
    <property type="entry name" value="ARM"/>
    <property type="match status" value="6"/>
</dbReference>
<dbReference type="SUPFAM" id="SSF144232">
    <property type="entry name" value="HIT/MYND zinc finger-like"/>
    <property type="match status" value="1"/>
</dbReference>
<dbReference type="OrthoDB" id="341421at2759"/>
<dbReference type="Gene3D" id="6.10.140.2220">
    <property type="match status" value="1"/>
</dbReference>
<dbReference type="STRING" id="307507.A0A2V0PFB7"/>
<feature type="domain" description="MYND-type" evidence="5">
    <location>
        <begin position="774"/>
        <end position="821"/>
    </location>
</feature>
<dbReference type="PANTHER" id="PTHR46043:SF13">
    <property type="entry name" value="ARM REPEAT SUPERFAMILY PROTEIN"/>
    <property type="match status" value="1"/>
</dbReference>
<dbReference type="InterPro" id="IPR000225">
    <property type="entry name" value="Armadillo"/>
</dbReference>